<name>A0A5B0QXK8_PUCGR</name>
<gene>
    <name evidence="2" type="ORF">PGT21_029481</name>
    <name evidence="3" type="ORF">PGTUg99_003166</name>
</gene>
<dbReference type="EMBL" id="VSWC01000002">
    <property type="protein sequence ID" value="KAA1117998.1"/>
    <property type="molecule type" value="Genomic_DNA"/>
</dbReference>
<dbReference type="AlphaFoldDB" id="A0A5B0QXK8"/>
<accession>A0A5B0QXK8</accession>
<feature type="region of interest" description="Disordered" evidence="1">
    <location>
        <begin position="1"/>
        <end position="62"/>
    </location>
</feature>
<evidence type="ECO:0000313" key="5">
    <source>
        <dbReference type="Proteomes" id="UP000325313"/>
    </source>
</evidence>
<reference evidence="4 5" key="1">
    <citation type="submission" date="2019-05" db="EMBL/GenBank/DDBJ databases">
        <title>Emergence of the Ug99 lineage of the wheat stem rust pathogen through somatic hybridization.</title>
        <authorList>
            <person name="Li F."/>
            <person name="Upadhyaya N.M."/>
            <person name="Sperschneider J."/>
            <person name="Matny O."/>
            <person name="Nguyen-Phuc H."/>
            <person name="Mago R."/>
            <person name="Raley C."/>
            <person name="Miller M.E."/>
            <person name="Silverstein K.A.T."/>
            <person name="Henningsen E."/>
            <person name="Hirsch C.D."/>
            <person name="Visser B."/>
            <person name="Pretorius Z.A."/>
            <person name="Steffenson B.J."/>
            <person name="Schwessinger B."/>
            <person name="Dodds P.N."/>
            <person name="Figueroa M."/>
        </authorList>
    </citation>
    <scope>NUCLEOTIDE SEQUENCE [LARGE SCALE GENOMIC DNA]</scope>
    <source>
        <strain evidence="2">21-0</strain>
        <strain evidence="3 5">Ug99</strain>
    </source>
</reference>
<organism evidence="2 4">
    <name type="scientific">Puccinia graminis f. sp. tritici</name>
    <dbReference type="NCBI Taxonomy" id="56615"/>
    <lineage>
        <taxon>Eukaryota</taxon>
        <taxon>Fungi</taxon>
        <taxon>Dikarya</taxon>
        <taxon>Basidiomycota</taxon>
        <taxon>Pucciniomycotina</taxon>
        <taxon>Pucciniomycetes</taxon>
        <taxon>Pucciniales</taxon>
        <taxon>Pucciniaceae</taxon>
        <taxon>Puccinia</taxon>
    </lineage>
</organism>
<evidence type="ECO:0000313" key="2">
    <source>
        <dbReference type="EMBL" id="KAA1117998.1"/>
    </source>
</evidence>
<evidence type="ECO:0000313" key="3">
    <source>
        <dbReference type="EMBL" id="KAA1127704.1"/>
    </source>
</evidence>
<evidence type="ECO:0000256" key="1">
    <source>
        <dbReference type="SAM" id="MobiDB-lite"/>
    </source>
</evidence>
<dbReference type="Proteomes" id="UP000325313">
    <property type="component" value="Unassembled WGS sequence"/>
</dbReference>
<sequence length="62" mass="6729">MVGDYLDKPKPKTPAPRSILPQRVAESSSDGESGGSSEEEDVAHSHDELSTAPIRIAHDWMI</sequence>
<feature type="compositionally biased region" description="Basic and acidic residues" evidence="1">
    <location>
        <begin position="1"/>
        <end position="10"/>
    </location>
</feature>
<evidence type="ECO:0000313" key="4">
    <source>
        <dbReference type="Proteomes" id="UP000324748"/>
    </source>
</evidence>
<keyword evidence="4" id="KW-1185">Reference proteome</keyword>
<comment type="caution">
    <text evidence="2">The sequence shown here is derived from an EMBL/GenBank/DDBJ whole genome shotgun (WGS) entry which is preliminary data.</text>
</comment>
<proteinExistence type="predicted"/>
<dbReference type="Proteomes" id="UP000324748">
    <property type="component" value="Unassembled WGS sequence"/>
</dbReference>
<protein>
    <submittedName>
        <fullName evidence="2">Uncharacterized protein</fullName>
    </submittedName>
</protein>
<dbReference type="EMBL" id="VDEP01000153">
    <property type="protein sequence ID" value="KAA1127704.1"/>
    <property type="molecule type" value="Genomic_DNA"/>
</dbReference>